<dbReference type="AlphaFoldDB" id="A0A382T7Y3"/>
<dbReference type="Pfam" id="PF05711">
    <property type="entry name" value="TylF"/>
    <property type="match status" value="1"/>
</dbReference>
<gene>
    <name evidence="1" type="ORF">METZ01_LOCUS370786</name>
</gene>
<name>A0A382T7Y3_9ZZZZ</name>
<dbReference type="PANTHER" id="PTHR40036:SF1">
    <property type="entry name" value="MACROCIN O-METHYLTRANSFERASE"/>
    <property type="match status" value="1"/>
</dbReference>
<dbReference type="EMBL" id="UINC01134405">
    <property type="protein sequence ID" value="SVD17932.1"/>
    <property type="molecule type" value="Genomic_DNA"/>
</dbReference>
<protein>
    <recommendedName>
        <fullName evidence="2">Macrocin O-methyltransferase</fullName>
    </recommendedName>
</protein>
<dbReference type="InterPro" id="IPR029063">
    <property type="entry name" value="SAM-dependent_MTases_sf"/>
</dbReference>
<evidence type="ECO:0008006" key="2">
    <source>
        <dbReference type="Google" id="ProtNLM"/>
    </source>
</evidence>
<reference evidence="1" key="1">
    <citation type="submission" date="2018-05" db="EMBL/GenBank/DDBJ databases">
        <authorList>
            <person name="Lanie J.A."/>
            <person name="Ng W.-L."/>
            <person name="Kazmierczak K.M."/>
            <person name="Andrzejewski T.M."/>
            <person name="Davidsen T.M."/>
            <person name="Wayne K.J."/>
            <person name="Tettelin H."/>
            <person name="Glass J.I."/>
            <person name="Rusch D."/>
            <person name="Podicherti R."/>
            <person name="Tsui H.-C.T."/>
            <person name="Winkler M.E."/>
        </authorList>
    </citation>
    <scope>NUCLEOTIDE SEQUENCE</scope>
</reference>
<sequence length="238" mass="28181">MTIETKKEKNINKKYGFLRKLLANTIPDSQKLKIIANMSTLKTWEQKQTSCPTFETRYEMYDFIQKKYLENESVDYLEFGVFEGKSIDYWRKLNQNPQSRFYGFDTFTGLPEEWKNLLADVPSGTYTANGNIPKIDDKRVMFYKGLFQETIDPFLEKYQPSEKIVIHNDSDLYSSSLYLLTRLDDIIKKNTIIIFDEFGNVMHEFRALEDYCSAYQRTYKVIASTKDFYQKVAIQFDN</sequence>
<dbReference type="SUPFAM" id="SSF53335">
    <property type="entry name" value="S-adenosyl-L-methionine-dependent methyltransferases"/>
    <property type="match status" value="1"/>
</dbReference>
<accession>A0A382T7Y3</accession>
<organism evidence="1">
    <name type="scientific">marine metagenome</name>
    <dbReference type="NCBI Taxonomy" id="408172"/>
    <lineage>
        <taxon>unclassified sequences</taxon>
        <taxon>metagenomes</taxon>
        <taxon>ecological metagenomes</taxon>
    </lineage>
</organism>
<dbReference type="InterPro" id="IPR008884">
    <property type="entry name" value="TylF_MeTrfase"/>
</dbReference>
<dbReference type="PANTHER" id="PTHR40036">
    <property type="entry name" value="MACROCIN O-METHYLTRANSFERASE"/>
    <property type="match status" value="1"/>
</dbReference>
<dbReference type="Gene3D" id="3.40.50.150">
    <property type="entry name" value="Vaccinia Virus protein VP39"/>
    <property type="match status" value="1"/>
</dbReference>
<evidence type="ECO:0000313" key="1">
    <source>
        <dbReference type="EMBL" id="SVD17932.1"/>
    </source>
</evidence>
<proteinExistence type="predicted"/>